<dbReference type="Pfam" id="PF01522">
    <property type="entry name" value="Polysacc_deac_1"/>
    <property type="match status" value="1"/>
</dbReference>
<keyword evidence="3" id="KW-1185">Reference proteome</keyword>
<dbReference type="PANTHER" id="PTHR47561:SF1">
    <property type="entry name" value="POLYSACCHARIDE DEACETYLASE FAMILY PROTEIN (AFU_ORTHOLOGUE AFUA_6G05030)"/>
    <property type="match status" value="1"/>
</dbReference>
<dbReference type="GO" id="GO:0016810">
    <property type="term" value="F:hydrolase activity, acting on carbon-nitrogen (but not peptide) bonds"/>
    <property type="evidence" value="ECO:0007669"/>
    <property type="project" value="InterPro"/>
</dbReference>
<name>A0A415DWS3_9FIRM</name>
<dbReference type="OrthoDB" id="258610at2"/>
<evidence type="ECO:0000313" key="2">
    <source>
        <dbReference type="EMBL" id="RHJ85106.1"/>
    </source>
</evidence>
<dbReference type="Proteomes" id="UP000284841">
    <property type="component" value="Unassembled WGS sequence"/>
</dbReference>
<accession>A0A415DWS3</accession>
<dbReference type="InterPro" id="IPR037950">
    <property type="entry name" value="PgdA-like"/>
</dbReference>
<dbReference type="AlphaFoldDB" id="A0A415DWS3"/>
<reference evidence="2 3" key="1">
    <citation type="submission" date="2018-08" db="EMBL/GenBank/DDBJ databases">
        <title>A genome reference for cultivated species of the human gut microbiota.</title>
        <authorList>
            <person name="Zou Y."/>
            <person name="Xue W."/>
            <person name="Luo G."/>
        </authorList>
    </citation>
    <scope>NUCLEOTIDE SEQUENCE [LARGE SCALE GENOMIC DNA]</scope>
    <source>
        <strain evidence="2 3">AM07-24</strain>
    </source>
</reference>
<dbReference type="InterPro" id="IPR011330">
    <property type="entry name" value="Glyco_hydro/deAcase_b/a-brl"/>
</dbReference>
<dbReference type="CDD" id="cd10938">
    <property type="entry name" value="CE4_HpPgdA_like"/>
    <property type="match status" value="1"/>
</dbReference>
<dbReference type="STRING" id="1776384.GCA_900086585_00108"/>
<dbReference type="SUPFAM" id="SSF88713">
    <property type="entry name" value="Glycoside hydrolase/deacetylase"/>
    <property type="match status" value="1"/>
</dbReference>
<proteinExistence type="predicted"/>
<gene>
    <name evidence="2" type="ORF">DW099_15500</name>
</gene>
<comment type="caution">
    <text evidence="2">The sequence shown here is derived from an EMBL/GenBank/DDBJ whole genome shotgun (WGS) entry which is preliminary data.</text>
</comment>
<evidence type="ECO:0000313" key="3">
    <source>
        <dbReference type="Proteomes" id="UP000284841"/>
    </source>
</evidence>
<dbReference type="EMBL" id="QRMS01000005">
    <property type="protein sequence ID" value="RHJ85106.1"/>
    <property type="molecule type" value="Genomic_DNA"/>
</dbReference>
<dbReference type="PANTHER" id="PTHR47561">
    <property type="entry name" value="POLYSACCHARIDE DEACETYLASE FAMILY PROTEIN (AFU_ORTHOLOGUE AFUA_6G05030)"/>
    <property type="match status" value="1"/>
</dbReference>
<dbReference type="InterPro" id="IPR002509">
    <property type="entry name" value="NODB_dom"/>
</dbReference>
<evidence type="ECO:0000259" key="1">
    <source>
        <dbReference type="PROSITE" id="PS51677"/>
    </source>
</evidence>
<protein>
    <recommendedName>
        <fullName evidence="1">NodB homology domain-containing protein</fullName>
    </recommendedName>
</protein>
<organism evidence="2 3">
    <name type="scientific">Emergencia timonensis</name>
    <dbReference type="NCBI Taxonomy" id="1776384"/>
    <lineage>
        <taxon>Bacteria</taxon>
        <taxon>Bacillati</taxon>
        <taxon>Bacillota</taxon>
        <taxon>Clostridia</taxon>
        <taxon>Peptostreptococcales</taxon>
        <taxon>Anaerovoracaceae</taxon>
        <taxon>Emergencia</taxon>
    </lineage>
</organism>
<dbReference type="PROSITE" id="PS51677">
    <property type="entry name" value="NODB"/>
    <property type="match status" value="1"/>
</dbReference>
<feature type="domain" description="NodB homology" evidence="1">
    <location>
        <begin position="36"/>
        <end position="256"/>
    </location>
</feature>
<dbReference type="GO" id="GO:0005975">
    <property type="term" value="P:carbohydrate metabolic process"/>
    <property type="evidence" value="ECO:0007669"/>
    <property type="project" value="InterPro"/>
</dbReference>
<sequence>MRKNWPQGIKMGVALTFDLDAETFWFSRTMDSKNNPNLMAEGAYGPNVGVPRILDMLDRQQLKATFFIPGWVIEQHTETCREIVRRGHEIGYHGYLHETTYFPEQDRELVEKSKRIMKELLGVEPLGYRAPEAILTEETIANVMASGFEYSSNTMACDWPYYHESGDGEKLIELPFSWLYDDTSHFFFTLQTPERRRICSPSYVKEIWQSEFDGLYDEGGLMTLVLHPQCIGRVSRVNMLEDLLCYMKTKAGVAIGPALDISRLAREGLEESLNS</sequence>
<dbReference type="Gene3D" id="3.20.20.370">
    <property type="entry name" value="Glycoside hydrolase/deacetylase"/>
    <property type="match status" value="1"/>
</dbReference>
<dbReference type="RefSeq" id="WP_118336308.1">
    <property type="nucleotide sequence ID" value="NZ_AP025567.1"/>
</dbReference>